<dbReference type="AlphaFoldDB" id="A0A804KDU7"/>
<dbReference type="Proteomes" id="UP000012960">
    <property type="component" value="Unplaced"/>
</dbReference>
<proteinExistence type="predicted"/>
<dbReference type="InParanoid" id="A0A804KDU7"/>
<name>A0A804KDU7_MUSAM</name>
<evidence type="ECO:0000313" key="3">
    <source>
        <dbReference type="Proteomes" id="UP000012960"/>
    </source>
</evidence>
<evidence type="ECO:0000313" key="1">
    <source>
        <dbReference type="EMBL" id="CAG1833540.1"/>
    </source>
</evidence>
<organism evidence="2 3">
    <name type="scientific">Musa acuminata subsp. malaccensis</name>
    <name type="common">Wild banana</name>
    <name type="synonym">Musa malaccensis</name>
    <dbReference type="NCBI Taxonomy" id="214687"/>
    <lineage>
        <taxon>Eukaryota</taxon>
        <taxon>Viridiplantae</taxon>
        <taxon>Streptophyta</taxon>
        <taxon>Embryophyta</taxon>
        <taxon>Tracheophyta</taxon>
        <taxon>Spermatophyta</taxon>
        <taxon>Magnoliopsida</taxon>
        <taxon>Liliopsida</taxon>
        <taxon>Zingiberales</taxon>
        <taxon>Musaceae</taxon>
        <taxon>Musa</taxon>
    </lineage>
</organism>
<gene>
    <name evidence="1" type="ORF">GSMUA_94610.1</name>
</gene>
<dbReference type="EnsemblPlants" id="Ma08_t33850.1">
    <property type="protein sequence ID" value="Ma08_p33850.1"/>
    <property type="gene ID" value="Ma08_g33850"/>
</dbReference>
<evidence type="ECO:0000313" key="2">
    <source>
        <dbReference type="EnsemblPlants" id="Ma08_p33850.1"/>
    </source>
</evidence>
<keyword evidence="3" id="KW-1185">Reference proteome</keyword>
<protein>
    <submittedName>
        <fullName evidence="1">(wild Malaysian banana) hypothetical protein</fullName>
    </submittedName>
</protein>
<reference evidence="2" key="2">
    <citation type="submission" date="2021-05" db="UniProtKB">
        <authorList>
            <consortium name="EnsemblPlants"/>
        </authorList>
    </citation>
    <scope>IDENTIFICATION</scope>
    <source>
        <strain evidence="2">subsp. malaccensis</strain>
    </source>
</reference>
<reference evidence="1" key="1">
    <citation type="submission" date="2021-03" db="EMBL/GenBank/DDBJ databases">
        <authorList>
            <consortium name="Genoscope - CEA"/>
            <person name="William W."/>
        </authorList>
    </citation>
    <scope>NUCLEOTIDE SEQUENCE</scope>
    <source>
        <strain evidence="1">Doubled-haploid Pahang</strain>
    </source>
</reference>
<dbReference type="Gramene" id="Ma08_t33850.1">
    <property type="protein sequence ID" value="Ma08_p33850.1"/>
    <property type="gene ID" value="Ma08_g33850"/>
</dbReference>
<sequence length="115" mass="13798">MCNGGPYDDWDWACHGSVKAHYDAVGLHIRHFNEHELVLRSELFLHDDDDDDDDDELDLQYLPKAANYRSREGKKHGACFFTDQLMLINHEQRKRKENYDQKEAFITWIWVQFIR</sequence>
<accession>A0A804KDU7</accession>
<dbReference type="EMBL" id="HG996472">
    <property type="protein sequence ID" value="CAG1833540.1"/>
    <property type="molecule type" value="Genomic_DNA"/>
</dbReference>